<dbReference type="STRING" id="1423726.FC07_GL002935"/>
<gene>
    <name evidence="2" type="ORF">FC07_GL002935</name>
</gene>
<feature type="domain" description="Methyltransferase" evidence="1">
    <location>
        <begin position="49"/>
        <end position="137"/>
    </location>
</feature>
<evidence type="ECO:0000313" key="2">
    <source>
        <dbReference type="EMBL" id="KRK36704.1"/>
    </source>
</evidence>
<dbReference type="PATRIC" id="fig|1423726.3.peg.3047"/>
<dbReference type="EMBL" id="AZDA01000058">
    <property type="protein sequence ID" value="KRK36704.1"/>
    <property type="molecule type" value="Genomic_DNA"/>
</dbReference>
<evidence type="ECO:0000313" key="3">
    <source>
        <dbReference type="Proteomes" id="UP000051461"/>
    </source>
</evidence>
<protein>
    <recommendedName>
        <fullName evidence="1">Methyltransferase domain-containing protein</fullName>
    </recommendedName>
</protein>
<proteinExistence type="predicted"/>
<name>A0A0R1GS35_9LACO</name>
<dbReference type="OrthoDB" id="2287745at2"/>
<dbReference type="InterPro" id="IPR029063">
    <property type="entry name" value="SAM-dependent_MTases_sf"/>
</dbReference>
<sequence>MTPDEQRAAADWDAFAPDYVAAQQASQLPFVAAIQQVLQASGLLQNHTVADIGGGAGRFAVPFAQAAQQVTIYDFSAVMLQYAEQLARQRQVTNLKTQRRAVSSLLTQRRPIADLVFAHMLPDLAPAQLAAFSRLARQTVALSRVTGQTDDFFAPLARRFQQPALFETLPDLAMMTAYQRQLQHADIAFRHWQWHFPVTETWTQAELQAAVLPLLNFQQQQTVLPELAALFQQQQQLQVTQTYQITLLIWPGTGR</sequence>
<accession>A0A0R1GS35</accession>
<dbReference type="Gene3D" id="3.40.50.150">
    <property type="entry name" value="Vaccinia Virus protein VP39"/>
    <property type="match status" value="1"/>
</dbReference>
<dbReference type="RefSeq" id="WP_057904576.1">
    <property type="nucleotide sequence ID" value="NZ_AZDA01000058.1"/>
</dbReference>
<reference evidence="2 3" key="1">
    <citation type="journal article" date="2015" name="Genome Announc.">
        <title>Expanding the biotechnology potential of lactobacilli through comparative genomics of 213 strains and associated genera.</title>
        <authorList>
            <person name="Sun Z."/>
            <person name="Harris H.M."/>
            <person name="McCann A."/>
            <person name="Guo C."/>
            <person name="Argimon S."/>
            <person name="Zhang W."/>
            <person name="Yang X."/>
            <person name="Jeffery I.B."/>
            <person name="Cooney J.C."/>
            <person name="Kagawa T.F."/>
            <person name="Liu W."/>
            <person name="Song Y."/>
            <person name="Salvetti E."/>
            <person name="Wrobel A."/>
            <person name="Rasinkangas P."/>
            <person name="Parkhill J."/>
            <person name="Rea M.C."/>
            <person name="O'Sullivan O."/>
            <person name="Ritari J."/>
            <person name="Douillard F.P."/>
            <person name="Paul Ross R."/>
            <person name="Yang R."/>
            <person name="Briner A.E."/>
            <person name="Felis G.E."/>
            <person name="de Vos W.M."/>
            <person name="Barrangou R."/>
            <person name="Klaenhammer T.R."/>
            <person name="Caufield P.W."/>
            <person name="Cui Y."/>
            <person name="Zhang H."/>
            <person name="O'Toole P.W."/>
        </authorList>
    </citation>
    <scope>NUCLEOTIDE SEQUENCE [LARGE SCALE GENOMIC DNA]</scope>
    <source>
        <strain evidence="2 3">DSM 20003</strain>
    </source>
</reference>
<dbReference type="CDD" id="cd02440">
    <property type="entry name" value="AdoMet_MTases"/>
    <property type="match status" value="1"/>
</dbReference>
<dbReference type="Proteomes" id="UP000051461">
    <property type="component" value="Unassembled WGS sequence"/>
</dbReference>
<dbReference type="InterPro" id="IPR041698">
    <property type="entry name" value="Methyltransf_25"/>
</dbReference>
<organism evidence="2 3">
    <name type="scientific">Loigolactobacillus bifermentans DSM 20003</name>
    <dbReference type="NCBI Taxonomy" id="1423726"/>
    <lineage>
        <taxon>Bacteria</taxon>
        <taxon>Bacillati</taxon>
        <taxon>Bacillota</taxon>
        <taxon>Bacilli</taxon>
        <taxon>Lactobacillales</taxon>
        <taxon>Lactobacillaceae</taxon>
        <taxon>Loigolactobacillus</taxon>
    </lineage>
</organism>
<dbReference type="AlphaFoldDB" id="A0A0R1GS35"/>
<dbReference type="SUPFAM" id="SSF53335">
    <property type="entry name" value="S-adenosyl-L-methionine-dependent methyltransferases"/>
    <property type="match status" value="1"/>
</dbReference>
<dbReference type="Pfam" id="PF13649">
    <property type="entry name" value="Methyltransf_25"/>
    <property type="match status" value="1"/>
</dbReference>
<evidence type="ECO:0000259" key="1">
    <source>
        <dbReference type="Pfam" id="PF13649"/>
    </source>
</evidence>
<keyword evidence="3" id="KW-1185">Reference proteome</keyword>
<comment type="caution">
    <text evidence="2">The sequence shown here is derived from an EMBL/GenBank/DDBJ whole genome shotgun (WGS) entry which is preliminary data.</text>
</comment>